<comment type="caution">
    <text evidence="1">The sequence shown here is derived from an EMBL/GenBank/DDBJ whole genome shotgun (WGS) entry which is preliminary data.</text>
</comment>
<accession>A0ABS8VNQ7</accession>
<dbReference type="EMBL" id="JACEIK010005354">
    <property type="protein sequence ID" value="MCE0481296.1"/>
    <property type="molecule type" value="Genomic_DNA"/>
</dbReference>
<evidence type="ECO:0000313" key="2">
    <source>
        <dbReference type="Proteomes" id="UP000823775"/>
    </source>
</evidence>
<organism evidence="1 2">
    <name type="scientific">Datura stramonium</name>
    <name type="common">Jimsonweed</name>
    <name type="synonym">Common thornapple</name>
    <dbReference type="NCBI Taxonomy" id="4076"/>
    <lineage>
        <taxon>Eukaryota</taxon>
        <taxon>Viridiplantae</taxon>
        <taxon>Streptophyta</taxon>
        <taxon>Embryophyta</taxon>
        <taxon>Tracheophyta</taxon>
        <taxon>Spermatophyta</taxon>
        <taxon>Magnoliopsida</taxon>
        <taxon>eudicotyledons</taxon>
        <taxon>Gunneridae</taxon>
        <taxon>Pentapetalae</taxon>
        <taxon>asterids</taxon>
        <taxon>lamiids</taxon>
        <taxon>Solanales</taxon>
        <taxon>Solanaceae</taxon>
        <taxon>Solanoideae</taxon>
        <taxon>Datureae</taxon>
        <taxon>Datura</taxon>
    </lineage>
</organism>
<reference evidence="1 2" key="1">
    <citation type="journal article" date="2021" name="BMC Genomics">
        <title>Datura genome reveals duplications of psychoactive alkaloid biosynthetic genes and high mutation rate following tissue culture.</title>
        <authorList>
            <person name="Rajewski A."/>
            <person name="Carter-House D."/>
            <person name="Stajich J."/>
            <person name="Litt A."/>
        </authorList>
    </citation>
    <scope>NUCLEOTIDE SEQUENCE [LARGE SCALE GENOMIC DNA]</scope>
    <source>
        <strain evidence="1">AR-01</strain>
    </source>
</reference>
<protein>
    <submittedName>
        <fullName evidence="1">Uncharacterized protein</fullName>
    </submittedName>
</protein>
<feature type="non-terminal residue" evidence="1">
    <location>
        <position position="1"/>
    </location>
</feature>
<dbReference type="Proteomes" id="UP000823775">
    <property type="component" value="Unassembled WGS sequence"/>
</dbReference>
<keyword evidence="2" id="KW-1185">Reference proteome</keyword>
<proteinExistence type="predicted"/>
<sequence>EDHKIRINALNEVPELKRLFEGYNMHWIAKISGKYSMEMMEAMKGIGKLSTEEKLIHFRWMANIIVEDKEEAEWVTSRNPIYKASLNFLARSWWSIVRHRLAPTVNDNVLSAN</sequence>
<gene>
    <name evidence="1" type="ORF">HAX54_038947</name>
</gene>
<evidence type="ECO:0000313" key="1">
    <source>
        <dbReference type="EMBL" id="MCE0481296.1"/>
    </source>
</evidence>
<name>A0ABS8VNQ7_DATST</name>